<feature type="domain" description="NAD(P)-binding" evidence="1">
    <location>
        <begin position="10"/>
        <end position="126"/>
    </location>
</feature>
<name>A0AA96RLA2_9BACL</name>
<protein>
    <submittedName>
        <fullName evidence="2">NAD(P)H-binding protein</fullName>
    </submittedName>
</protein>
<dbReference type="PANTHER" id="PTHR14097:SF7">
    <property type="entry name" value="OXIDOREDUCTASE HTATIP2"/>
    <property type="match status" value="1"/>
</dbReference>
<dbReference type="AlphaFoldDB" id="A0AA96RLA2"/>
<dbReference type="Proteomes" id="UP001304650">
    <property type="component" value="Chromosome"/>
</dbReference>
<organism evidence="2 3">
    <name type="scientific">Paenibacillus roseopurpureus</name>
    <dbReference type="NCBI Taxonomy" id="2918901"/>
    <lineage>
        <taxon>Bacteria</taxon>
        <taxon>Bacillati</taxon>
        <taxon>Bacillota</taxon>
        <taxon>Bacilli</taxon>
        <taxon>Bacillales</taxon>
        <taxon>Paenibacillaceae</taxon>
        <taxon>Paenibacillus</taxon>
    </lineage>
</organism>
<dbReference type="PANTHER" id="PTHR14097">
    <property type="entry name" value="OXIDOREDUCTASE HTATIP2"/>
    <property type="match status" value="1"/>
</dbReference>
<evidence type="ECO:0000259" key="1">
    <source>
        <dbReference type="Pfam" id="PF13460"/>
    </source>
</evidence>
<accession>A0AA96RLA2</accession>
<keyword evidence="3" id="KW-1185">Reference proteome</keyword>
<dbReference type="InterPro" id="IPR036291">
    <property type="entry name" value="NAD(P)-bd_dom_sf"/>
</dbReference>
<sequence>MKAKVAIVAGGTGLVGRELLKQLLADESYVRVIALVRTKMNMDRLPGANKIEQRVIDFANLSDAVDLAEVAQAHVFCTLGTTIKKAGSQRQFRKVDLEYPLQLGKLASLGDADAFAIVTAMGANRDSSFFYNKVKGEVEDGLRALQLRSLHILRPSLILGDRGEFRLAERWGSVLAQAIAPLMVGKLRTYRPIHASTIATGLIRAVKSGKAGVQVLTSGQITALAGK</sequence>
<dbReference type="InterPro" id="IPR016040">
    <property type="entry name" value="NAD(P)-bd_dom"/>
</dbReference>
<dbReference type="Pfam" id="PF13460">
    <property type="entry name" value="NAD_binding_10"/>
    <property type="match status" value="1"/>
</dbReference>
<dbReference type="EMBL" id="CP130319">
    <property type="protein sequence ID" value="WNR45184.1"/>
    <property type="molecule type" value="Genomic_DNA"/>
</dbReference>
<reference evidence="2" key="1">
    <citation type="submission" date="2022-02" db="EMBL/GenBank/DDBJ databases">
        <title>Paenibacillus sp. MBLB1832 Whole Genome Shotgun Sequencing.</title>
        <authorList>
            <person name="Hwang C.Y."/>
            <person name="Cho E.-S."/>
            <person name="Seo M.-J."/>
        </authorList>
    </citation>
    <scope>NUCLEOTIDE SEQUENCE</scope>
    <source>
        <strain evidence="2">MBLB1832</strain>
    </source>
</reference>
<dbReference type="KEGG" id="proo:MJB10_03330"/>
<evidence type="ECO:0000313" key="2">
    <source>
        <dbReference type="EMBL" id="WNR45184.1"/>
    </source>
</evidence>
<dbReference type="Gene3D" id="3.40.50.720">
    <property type="entry name" value="NAD(P)-binding Rossmann-like Domain"/>
    <property type="match status" value="1"/>
</dbReference>
<proteinExistence type="predicted"/>
<dbReference type="SUPFAM" id="SSF51735">
    <property type="entry name" value="NAD(P)-binding Rossmann-fold domains"/>
    <property type="match status" value="1"/>
</dbReference>
<dbReference type="RefSeq" id="WP_314801715.1">
    <property type="nucleotide sequence ID" value="NZ_CP130319.1"/>
</dbReference>
<gene>
    <name evidence="2" type="ORF">MJB10_03330</name>
</gene>
<evidence type="ECO:0000313" key="3">
    <source>
        <dbReference type="Proteomes" id="UP001304650"/>
    </source>
</evidence>